<dbReference type="Proteomes" id="UP000520814">
    <property type="component" value="Unassembled WGS sequence"/>
</dbReference>
<evidence type="ECO:0000313" key="1">
    <source>
        <dbReference type="EMBL" id="MBB6050633.1"/>
    </source>
</evidence>
<sequence>MQELRALGYWKSDDNLTWPHPICFVDLSQDPTLQAKVVEYLKKGECWVACAGFSFCRLCGTPNGSYNQTDGYYEWPSGLAHYLEVHHVRLPDAFVNHVCSEPIARTLPDDLAEIAYDVSWWKSQRGWHDGSQVELVPFRSYYDSVGALSLTAVTQPVTAAQLKFVRRFADFSFFSTLALRETLRSGEPLLLQHEFHAAEVPELTEEARALGLTLTHRRYTSREEYLQHIR</sequence>
<organism evidence="1 2">
    <name type="scientific">Armatimonas rosea</name>
    <dbReference type="NCBI Taxonomy" id="685828"/>
    <lineage>
        <taxon>Bacteria</taxon>
        <taxon>Bacillati</taxon>
        <taxon>Armatimonadota</taxon>
        <taxon>Armatimonadia</taxon>
        <taxon>Armatimonadales</taxon>
        <taxon>Armatimonadaceae</taxon>
        <taxon>Armatimonas</taxon>
    </lineage>
</organism>
<proteinExistence type="predicted"/>
<gene>
    <name evidence="1" type="ORF">HNQ39_002424</name>
</gene>
<dbReference type="AlphaFoldDB" id="A0A7W9SR11"/>
<dbReference type="EMBL" id="JACHGW010000002">
    <property type="protein sequence ID" value="MBB6050633.1"/>
    <property type="molecule type" value="Genomic_DNA"/>
</dbReference>
<name>A0A7W9SR11_ARMRO</name>
<accession>A0A7W9SR11</accession>
<reference evidence="1 2" key="1">
    <citation type="submission" date="2020-08" db="EMBL/GenBank/DDBJ databases">
        <title>Genomic Encyclopedia of Type Strains, Phase IV (KMG-IV): sequencing the most valuable type-strain genomes for metagenomic binning, comparative biology and taxonomic classification.</title>
        <authorList>
            <person name="Goeker M."/>
        </authorList>
    </citation>
    <scope>NUCLEOTIDE SEQUENCE [LARGE SCALE GENOMIC DNA]</scope>
    <source>
        <strain evidence="1 2">DSM 23562</strain>
    </source>
</reference>
<evidence type="ECO:0000313" key="2">
    <source>
        <dbReference type="Proteomes" id="UP000520814"/>
    </source>
</evidence>
<protein>
    <submittedName>
        <fullName evidence="1">Uncharacterized protein</fullName>
    </submittedName>
</protein>
<keyword evidence="2" id="KW-1185">Reference proteome</keyword>
<comment type="caution">
    <text evidence="1">The sequence shown here is derived from an EMBL/GenBank/DDBJ whole genome shotgun (WGS) entry which is preliminary data.</text>
</comment>
<dbReference type="RefSeq" id="WP_184195963.1">
    <property type="nucleotide sequence ID" value="NZ_JACHGW010000002.1"/>
</dbReference>